<sequence length="571" mass="64861">MRNSASSGSRRRLPDAIHSFRQALDVTRFETPGHRRKRLKASKLNDAAAISALPPEILSHIFLFCVCGSSGQGDGLDWLPITRVTRRWRQIALDCPELWANIIFRRKLVPIMLSRAKMVPLVIRVVLEKDKPYQSQVIRENISRVGELAVSGSEAALETFFPDYVGEMLAPRLRSLSVVKTSGEAMWLDAMVFHGPEARTTYPSHQLHLEKCAIPWNSPWYYNLTDLHLENLHSTQGPAITVLFSIILASPLLQNLTLINTHTHVDRTERLFPTTLSHLTTLLISEPIFVCVHLLVNLTFPAIVTNVIRCFPSPKEEAEFWIPSLVSHHDFSDMYDFIRVEAPINSFLRIKAGGYWTEKTFDIQIDHPLPQILLEPVLHSLVTYSPTSFRSITSLSIDMPSLGGDAWRHLCQCTNLQTLQFRDSDCNALLSLLVERAFRCIGVSVRADTEFIPSQLDRQGVCSQVFPKLECIIFLEIDCGVLNRYPSLTDILRALLWARRTGGCPVSSVELDRCKNVFRQDLEHLAYLTDSFIWDGSGQNTKEKEDSCLDLRSYSLNVFELLMKDRWLSST</sequence>
<proteinExistence type="predicted"/>
<dbReference type="Pfam" id="PF12937">
    <property type="entry name" value="F-box-like"/>
    <property type="match status" value="1"/>
</dbReference>
<dbReference type="EMBL" id="JARKIB010000040">
    <property type="protein sequence ID" value="KAJ7759262.1"/>
    <property type="molecule type" value="Genomic_DNA"/>
</dbReference>
<dbReference type="InterPro" id="IPR036047">
    <property type="entry name" value="F-box-like_dom_sf"/>
</dbReference>
<dbReference type="SUPFAM" id="SSF81383">
    <property type="entry name" value="F-box domain"/>
    <property type="match status" value="1"/>
</dbReference>
<accession>A0AAD7NG19</accession>
<keyword evidence="3" id="KW-1185">Reference proteome</keyword>
<dbReference type="Proteomes" id="UP001215598">
    <property type="component" value="Unassembled WGS sequence"/>
</dbReference>
<feature type="domain" description="F-box" evidence="1">
    <location>
        <begin position="50"/>
        <end position="104"/>
    </location>
</feature>
<protein>
    <recommendedName>
        <fullName evidence="1">F-box domain-containing protein</fullName>
    </recommendedName>
</protein>
<organism evidence="2 3">
    <name type="scientific">Mycena metata</name>
    <dbReference type="NCBI Taxonomy" id="1033252"/>
    <lineage>
        <taxon>Eukaryota</taxon>
        <taxon>Fungi</taxon>
        <taxon>Dikarya</taxon>
        <taxon>Basidiomycota</taxon>
        <taxon>Agaricomycotina</taxon>
        <taxon>Agaricomycetes</taxon>
        <taxon>Agaricomycetidae</taxon>
        <taxon>Agaricales</taxon>
        <taxon>Marasmiineae</taxon>
        <taxon>Mycenaceae</taxon>
        <taxon>Mycena</taxon>
    </lineage>
</organism>
<reference evidence="2" key="1">
    <citation type="submission" date="2023-03" db="EMBL/GenBank/DDBJ databases">
        <title>Massive genome expansion in bonnet fungi (Mycena s.s.) driven by repeated elements and novel gene families across ecological guilds.</title>
        <authorList>
            <consortium name="Lawrence Berkeley National Laboratory"/>
            <person name="Harder C.B."/>
            <person name="Miyauchi S."/>
            <person name="Viragh M."/>
            <person name="Kuo A."/>
            <person name="Thoen E."/>
            <person name="Andreopoulos B."/>
            <person name="Lu D."/>
            <person name="Skrede I."/>
            <person name="Drula E."/>
            <person name="Henrissat B."/>
            <person name="Morin E."/>
            <person name="Kohler A."/>
            <person name="Barry K."/>
            <person name="LaButti K."/>
            <person name="Morin E."/>
            <person name="Salamov A."/>
            <person name="Lipzen A."/>
            <person name="Mereny Z."/>
            <person name="Hegedus B."/>
            <person name="Baldrian P."/>
            <person name="Stursova M."/>
            <person name="Weitz H."/>
            <person name="Taylor A."/>
            <person name="Grigoriev I.V."/>
            <person name="Nagy L.G."/>
            <person name="Martin F."/>
            <person name="Kauserud H."/>
        </authorList>
    </citation>
    <scope>NUCLEOTIDE SEQUENCE</scope>
    <source>
        <strain evidence="2">CBHHK182m</strain>
    </source>
</reference>
<dbReference type="AlphaFoldDB" id="A0AAD7NG19"/>
<comment type="caution">
    <text evidence="2">The sequence shown here is derived from an EMBL/GenBank/DDBJ whole genome shotgun (WGS) entry which is preliminary data.</text>
</comment>
<dbReference type="Gene3D" id="1.20.1280.50">
    <property type="match status" value="1"/>
</dbReference>
<name>A0AAD7NG19_9AGAR</name>
<gene>
    <name evidence="2" type="ORF">B0H16DRAFT_1535012</name>
</gene>
<dbReference type="InterPro" id="IPR001810">
    <property type="entry name" value="F-box_dom"/>
</dbReference>
<evidence type="ECO:0000259" key="1">
    <source>
        <dbReference type="Pfam" id="PF12937"/>
    </source>
</evidence>
<evidence type="ECO:0000313" key="3">
    <source>
        <dbReference type="Proteomes" id="UP001215598"/>
    </source>
</evidence>
<evidence type="ECO:0000313" key="2">
    <source>
        <dbReference type="EMBL" id="KAJ7759262.1"/>
    </source>
</evidence>